<proteinExistence type="predicted"/>
<dbReference type="PANTHER" id="PTHR43775:SF37">
    <property type="entry name" value="SI:DKEY-61P9.11"/>
    <property type="match status" value="1"/>
</dbReference>
<evidence type="ECO:0000256" key="5">
    <source>
        <dbReference type="SAM" id="MobiDB-lite"/>
    </source>
</evidence>
<dbReference type="GO" id="GO:0031177">
    <property type="term" value="F:phosphopantetheine binding"/>
    <property type="evidence" value="ECO:0007669"/>
    <property type="project" value="InterPro"/>
</dbReference>
<feature type="domain" description="Carrier" evidence="6">
    <location>
        <begin position="1910"/>
        <end position="1985"/>
    </location>
</feature>
<dbReference type="InterPro" id="IPR036736">
    <property type="entry name" value="ACP-like_sf"/>
</dbReference>
<reference evidence="8 9" key="1">
    <citation type="submission" date="2019-06" db="EMBL/GenBank/DDBJ databases">
        <title>Sequencing the genomes of 1000 actinobacteria strains.</title>
        <authorList>
            <person name="Klenk H.-P."/>
        </authorList>
    </citation>
    <scope>NUCLEOTIDE SEQUENCE [LARGE SCALE GENOMIC DNA]</scope>
    <source>
        <strain evidence="8 9">DSM 45679</strain>
    </source>
</reference>
<dbReference type="Pfam" id="PF00109">
    <property type="entry name" value="ketoacyl-synt"/>
    <property type="match status" value="1"/>
</dbReference>
<dbReference type="SMART" id="SM00827">
    <property type="entry name" value="PKS_AT"/>
    <property type="match status" value="2"/>
</dbReference>
<dbReference type="PROSITE" id="PS50075">
    <property type="entry name" value="CARRIER"/>
    <property type="match status" value="2"/>
</dbReference>
<dbReference type="Pfam" id="PF18369">
    <property type="entry name" value="PKS_DE"/>
    <property type="match status" value="1"/>
</dbReference>
<dbReference type="PANTHER" id="PTHR43775">
    <property type="entry name" value="FATTY ACID SYNTHASE"/>
    <property type="match status" value="1"/>
</dbReference>
<dbReference type="RefSeq" id="WP_141995325.1">
    <property type="nucleotide sequence ID" value="NZ_VFML01000001.1"/>
</dbReference>
<evidence type="ECO:0000259" key="6">
    <source>
        <dbReference type="PROSITE" id="PS50075"/>
    </source>
</evidence>
<dbReference type="CDD" id="cd00833">
    <property type="entry name" value="PKS"/>
    <property type="match status" value="1"/>
</dbReference>
<evidence type="ECO:0000256" key="2">
    <source>
        <dbReference type="ARBA" id="ARBA00022553"/>
    </source>
</evidence>
<dbReference type="Gene3D" id="3.30.70.3290">
    <property type="match status" value="2"/>
</dbReference>
<dbReference type="InterPro" id="IPR016035">
    <property type="entry name" value="Acyl_Trfase/lysoPLipase"/>
</dbReference>
<dbReference type="InterPro" id="IPR018201">
    <property type="entry name" value="Ketoacyl_synth_AS"/>
</dbReference>
<dbReference type="InterPro" id="IPR036291">
    <property type="entry name" value="NAD(P)-bd_dom_sf"/>
</dbReference>
<dbReference type="Proteomes" id="UP000320876">
    <property type="component" value="Unassembled WGS sequence"/>
</dbReference>
<dbReference type="SUPFAM" id="SSF51735">
    <property type="entry name" value="NAD(P)-binding Rossmann-fold domains"/>
    <property type="match status" value="2"/>
</dbReference>
<keyword evidence="9" id="KW-1185">Reference proteome</keyword>
<dbReference type="GO" id="GO:0006633">
    <property type="term" value="P:fatty acid biosynthetic process"/>
    <property type="evidence" value="ECO:0007669"/>
    <property type="project" value="InterPro"/>
</dbReference>
<dbReference type="SMART" id="SM00822">
    <property type="entry name" value="PKS_KR"/>
    <property type="match status" value="1"/>
</dbReference>
<evidence type="ECO:0000259" key="7">
    <source>
        <dbReference type="PROSITE" id="PS52004"/>
    </source>
</evidence>
<dbReference type="PROSITE" id="PS52004">
    <property type="entry name" value="KS3_2"/>
    <property type="match status" value="1"/>
</dbReference>
<keyword evidence="1" id="KW-0596">Phosphopantetheine</keyword>
<dbReference type="GO" id="GO:0005886">
    <property type="term" value="C:plasma membrane"/>
    <property type="evidence" value="ECO:0007669"/>
    <property type="project" value="TreeGrafter"/>
</dbReference>
<dbReference type="InterPro" id="IPR014031">
    <property type="entry name" value="Ketoacyl_synth_C"/>
</dbReference>
<dbReference type="InterPro" id="IPR032821">
    <property type="entry name" value="PKS_assoc"/>
</dbReference>
<dbReference type="InterPro" id="IPR001227">
    <property type="entry name" value="Ac_transferase_dom_sf"/>
</dbReference>
<dbReference type="Pfam" id="PF16197">
    <property type="entry name" value="KAsynt_C_assoc"/>
    <property type="match status" value="1"/>
</dbReference>
<dbReference type="Gene3D" id="3.30.70.250">
    <property type="entry name" value="Malonyl-CoA ACP transacylase, ACP-binding"/>
    <property type="match status" value="1"/>
</dbReference>
<dbReference type="PROSITE" id="PS00012">
    <property type="entry name" value="PHOSPHOPANTETHEINE"/>
    <property type="match status" value="1"/>
</dbReference>
<dbReference type="InterPro" id="IPR057326">
    <property type="entry name" value="KR_dom"/>
</dbReference>
<dbReference type="GO" id="GO:0004315">
    <property type="term" value="F:3-oxoacyl-[acyl-carrier-protein] synthase activity"/>
    <property type="evidence" value="ECO:0007669"/>
    <property type="project" value="InterPro"/>
</dbReference>
<dbReference type="EMBL" id="VFML01000001">
    <property type="protein sequence ID" value="TQJ00390.1"/>
    <property type="molecule type" value="Genomic_DNA"/>
</dbReference>
<evidence type="ECO:0000256" key="1">
    <source>
        <dbReference type="ARBA" id="ARBA00022450"/>
    </source>
</evidence>
<dbReference type="FunFam" id="3.40.47.10:FF:000019">
    <property type="entry name" value="Polyketide synthase type I"/>
    <property type="match status" value="1"/>
</dbReference>
<accession>A0A542DBD9</accession>
<feature type="compositionally biased region" description="Acidic residues" evidence="5">
    <location>
        <begin position="2041"/>
        <end position="2053"/>
    </location>
</feature>
<feature type="domain" description="Carrier" evidence="6">
    <location>
        <begin position="7"/>
        <end position="84"/>
    </location>
</feature>
<dbReference type="PROSITE" id="PS00606">
    <property type="entry name" value="KS3_1"/>
    <property type="match status" value="1"/>
</dbReference>
<dbReference type="InterPro" id="IPR006162">
    <property type="entry name" value="Ppantetheine_attach_site"/>
</dbReference>
<dbReference type="SMART" id="SM00823">
    <property type="entry name" value="PKS_PP"/>
    <property type="match status" value="2"/>
</dbReference>
<dbReference type="SUPFAM" id="SSF55048">
    <property type="entry name" value="Probable ACP-binding domain of malonyl-CoA ACP transacylase"/>
    <property type="match status" value="1"/>
</dbReference>
<gene>
    <name evidence="8" type="ORF">FB471_0005</name>
</gene>
<dbReference type="CDD" id="cd08952">
    <property type="entry name" value="KR_1_SDR_x"/>
    <property type="match status" value="1"/>
</dbReference>
<name>A0A542DBD9_AMYCI</name>
<dbReference type="GO" id="GO:0071770">
    <property type="term" value="P:DIM/DIP cell wall layer assembly"/>
    <property type="evidence" value="ECO:0007669"/>
    <property type="project" value="TreeGrafter"/>
</dbReference>
<dbReference type="Pfam" id="PF00550">
    <property type="entry name" value="PP-binding"/>
    <property type="match status" value="2"/>
</dbReference>
<dbReference type="Gene3D" id="3.40.47.10">
    <property type="match status" value="1"/>
</dbReference>
<dbReference type="SUPFAM" id="SSF52151">
    <property type="entry name" value="FabD/lysophospholipase-like"/>
    <property type="match status" value="2"/>
</dbReference>
<dbReference type="SUPFAM" id="SSF53901">
    <property type="entry name" value="Thiolase-like"/>
    <property type="match status" value="1"/>
</dbReference>
<dbReference type="InterPro" id="IPR020806">
    <property type="entry name" value="PKS_PP-bd"/>
</dbReference>
<dbReference type="Pfam" id="PF02801">
    <property type="entry name" value="Ketoacyl-synt_C"/>
    <property type="match status" value="1"/>
</dbReference>
<dbReference type="SUPFAM" id="SSF47336">
    <property type="entry name" value="ACP-like"/>
    <property type="match status" value="2"/>
</dbReference>
<dbReference type="Gene3D" id="1.10.1200.10">
    <property type="entry name" value="ACP-like"/>
    <property type="match status" value="2"/>
</dbReference>
<keyword evidence="4" id="KW-0012">Acyltransferase</keyword>
<dbReference type="SMART" id="SM01294">
    <property type="entry name" value="PKS_PP_betabranch"/>
    <property type="match status" value="1"/>
</dbReference>
<evidence type="ECO:0000256" key="3">
    <source>
        <dbReference type="ARBA" id="ARBA00022679"/>
    </source>
</evidence>
<evidence type="ECO:0000313" key="8">
    <source>
        <dbReference type="EMBL" id="TQJ00390.1"/>
    </source>
</evidence>
<dbReference type="Gene3D" id="3.40.366.10">
    <property type="entry name" value="Malonyl-Coenzyme A Acyl Carrier Protein, domain 2"/>
    <property type="match status" value="2"/>
</dbReference>
<dbReference type="InterPro" id="IPR020841">
    <property type="entry name" value="PKS_Beta-ketoAc_synthase_dom"/>
</dbReference>
<dbReference type="InterPro" id="IPR016039">
    <property type="entry name" value="Thiolase-like"/>
</dbReference>
<dbReference type="FunFam" id="3.40.366.10:FF:000002">
    <property type="entry name" value="Probable polyketide synthase 2"/>
    <property type="match status" value="1"/>
</dbReference>
<sequence>MSATPGQGPTDTIGYLRAAVSRLAGMAPDTVPAGVPLRELGVDSAGMTRLAEDLSAWLGRPVPGWAVWQHPTVTALASFLAGEGDPAPAAPVRARPAAAGPVAVVGMGCRLPGGIDSPAALWEGLLSGTDAVGPVPEDRWDVESWFDEDSGTPGKTTTRRGGFLDDVAGFDAAFFRIAPAEADRMDPQQRVALEVAWSALEDAGVPPDRLAGSSTGVFLGAMWQEYHLATGADPAAIGSQSAVGWDTSIVPARISYALGLRGPVMSVGTACSSSLSALHLAAHSLRRGESDLALAGGVSLMLHPHTTVAMTKFGGLNPEGQCRAFDADAAGYVRGEGCGVVVLRRLADALREGDRIYAVLRGSAVNNDGASNGLTAPNPRAQVEVLRSAWHEAAVPPRQVSYVEAHGAGTPLGDGIEAGALGEVFAPDRTEPLRIGSVKTNFGHLEPAAGVLGVLKTALSLHHGELPASLHCERPNPDIDFAGQRLAVVTAREGWPEGPRYAGVSGFGFGGTNVHLALEQAPYRRRRLVALAADTEPGLRARVAEFLREPDQGTDPPPRGAGPYRAFAAVDRVAELDTALRRARRPAEPGSRPRVAFCFSGHGSQWAGMGRDLLAEPAFRAALEEADRAVAEVLGWSVLAELLAEDAALDRTEVIQPVLFAVQVALARTLKAWGIAPDVVFGQSVGEVAAAVTAGAFSLAEGARIIGVWSGLVAERASGTGTVLLCEVTEADAARFAGDRLTVAGRLAPDRTCLSGPHEDVDAVERELAGAGVRTQRVAIDYPSHGAGLAALRPELIRRLGELRPAATAVPFVSTVTAGPLPGEELGAEYWAQNMCLPMRLDEALRPVTGDEPTRIVEIAPHPVLGGPLARTVGARARPARTEVTATCRRDRPARQSLEDLAGLLWTDGVEVDWAAVGGGTDSGGRTLPWVLSARTPAALRDQAAALRGHLTARPELTPADVGYTLATARAGLEQRAVLLAGGRTGFLDGLAALAGGQETPGLVTGGTVLGTADAGPVLVFPGQGTQWCGMARELLASAPAFAERFAECARALEPFVDFSPAEALAEEDALARVEVVQPVLWAVMVSLAGLWFAHGLRPAAVVGHSQGEIAAACVAGALSLEDGARVVALRSGLVARELAGRGGMVSVAAARERVLGYLEGLDGRLALAAENGAAATVVSGDPGALERLAARCAEDDVRTRRIPVDYASHSEQVGAIRAELLELLAPVRPRPAALTFHSTVTGEPLDTGALDAGYWYRNLRGTVEFRAAIERLTAAGHRLFVEASPHPVLTMGIEETTAVAVGSLRRDDGGPDRFQTSLAEAYVRGAEIDWRAALPPARRVDLPTYRFQHQRHWLDTGKPVPGEIDRPDEAELWAAVDRGDLDAVRSTLDLGAGGTLADLVPALAAWRRRGRDESVIRDWWYEITWTRLAEGAGPETTGTWLVLVPEREELAEPVLRGLAGRGLTPVTVRHDPGAGPDELARSCAAAAGAHRLSGVLSLLALEPDPHPERPAVPGGYAATLSAIQALGTAGVTAPLWCVTSGAVRAGPADHTVNPEQRLVWGLGRVAALEHSGRWGGLIDLPATPDEYTWRLLVAALHRGDGEDQLAIRADRTLARRLRRARVPAATGWRPRGTVLITGGTGALGAHVARWAAARGADRIVLAGRRGADAPGAAELAAELRAGGVQVLVEACDVAERAQVRDLLDRIDAAACLTTVIHAAAVLDDALLDALDQDQVEHALRVKALGARHLHELTAGIDLDAFVLFSSFGATVGLPGQGNYAPANAYLDALAELRHAEGLPATAVSWGAWAGEGMGRTAVRGVLERHGVPGIAPQRAVLALGRAIEGGRACQTIADVRWDRFLAAFTAVRPSALVADLPEVRRAGVGAESEVEQHGLHHRLVALPADRRREATAEVVLRHTGAVLGYRPGERPDPARAFRELGFDSVTGVDLSNRLGTETGLRLPVTLVFEHPTPDAVTDHLLAELDLDEGPRGPAAAVDAVETALTGLDPAALRATDLGRLRSALRKLDDLVGTGPGPAEQDAEEAGTAESLDDISDDDLFRFIDKKFGEDAAGISRRVT</sequence>
<dbReference type="InterPro" id="IPR041618">
    <property type="entry name" value="PKS_DE"/>
</dbReference>
<dbReference type="InterPro" id="IPR050091">
    <property type="entry name" value="PKS_NRPS_Biosynth_Enz"/>
</dbReference>
<keyword evidence="2" id="KW-0597">Phosphoprotein</keyword>
<dbReference type="InterPro" id="IPR014030">
    <property type="entry name" value="Ketoacyl_synth_N"/>
</dbReference>
<dbReference type="OrthoDB" id="9778690at2"/>
<dbReference type="SMART" id="SM00825">
    <property type="entry name" value="PKS_KS"/>
    <property type="match status" value="1"/>
</dbReference>
<dbReference type="Pfam" id="PF00698">
    <property type="entry name" value="Acyl_transf_1"/>
    <property type="match status" value="2"/>
</dbReference>
<protein>
    <submittedName>
        <fullName evidence="8">Acyl transferase domain-containing protein</fullName>
    </submittedName>
</protein>
<comment type="caution">
    <text evidence="8">The sequence shown here is derived from an EMBL/GenBank/DDBJ whole genome shotgun (WGS) entry which is preliminary data.</text>
</comment>
<dbReference type="GO" id="GO:0004312">
    <property type="term" value="F:fatty acid synthase activity"/>
    <property type="evidence" value="ECO:0007669"/>
    <property type="project" value="TreeGrafter"/>
</dbReference>
<organism evidence="8 9">
    <name type="scientific">Amycolatopsis cihanbeyliensis</name>
    <dbReference type="NCBI Taxonomy" id="1128664"/>
    <lineage>
        <taxon>Bacteria</taxon>
        <taxon>Bacillati</taxon>
        <taxon>Actinomycetota</taxon>
        <taxon>Actinomycetes</taxon>
        <taxon>Pseudonocardiales</taxon>
        <taxon>Pseudonocardiaceae</taxon>
        <taxon>Amycolatopsis</taxon>
    </lineage>
</organism>
<feature type="domain" description="Ketosynthase family 3 (KS3)" evidence="7">
    <location>
        <begin position="99"/>
        <end position="520"/>
    </location>
</feature>
<dbReference type="Pfam" id="PF08659">
    <property type="entry name" value="KR"/>
    <property type="match status" value="1"/>
</dbReference>
<dbReference type="InterPro" id="IPR013968">
    <property type="entry name" value="PKS_KR"/>
</dbReference>
<dbReference type="InterPro" id="IPR009081">
    <property type="entry name" value="PP-bd_ACP"/>
</dbReference>
<dbReference type="InterPro" id="IPR014043">
    <property type="entry name" value="Acyl_transferase_dom"/>
</dbReference>
<feature type="region of interest" description="Disordered" evidence="5">
    <location>
        <begin position="2030"/>
        <end position="2053"/>
    </location>
</feature>
<dbReference type="InterPro" id="IPR016036">
    <property type="entry name" value="Malonyl_transacylase_ACP-bd"/>
</dbReference>
<evidence type="ECO:0000313" key="9">
    <source>
        <dbReference type="Proteomes" id="UP000320876"/>
    </source>
</evidence>
<dbReference type="Pfam" id="PF22621">
    <property type="entry name" value="CurL-like_PKS_C"/>
    <property type="match status" value="1"/>
</dbReference>
<dbReference type="Gene3D" id="3.40.50.720">
    <property type="entry name" value="NAD(P)-binding Rossmann-like Domain"/>
    <property type="match status" value="1"/>
</dbReference>
<evidence type="ECO:0000256" key="4">
    <source>
        <dbReference type="ARBA" id="ARBA00023315"/>
    </source>
</evidence>
<dbReference type="GO" id="GO:0005737">
    <property type="term" value="C:cytoplasm"/>
    <property type="evidence" value="ECO:0007669"/>
    <property type="project" value="TreeGrafter"/>
</dbReference>
<keyword evidence="3 8" id="KW-0808">Transferase</keyword>